<dbReference type="PANTHER" id="PTHR19855">
    <property type="entry name" value="WD40 REPEAT PROTEIN 12, 37"/>
    <property type="match status" value="1"/>
</dbReference>
<dbReference type="PANTHER" id="PTHR19855:SF11">
    <property type="entry name" value="RIBOSOME BIOGENESIS PROTEIN WDR12"/>
    <property type="match status" value="1"/>
</dbReference>
<dbReference type="InterPro" id="IPR019775">
    <property type="entry name" value="WD40_repeat_CS"/>
</dbReference>
<evidence type="ECO:0000256" key="8">
    <source>
        <dbReference type="SAM" id="MobiDB-lite"/>
    </source>
</evidence>
<organism evidence="10 11">
    <name type="scientific">Monosporascus ibericus</name>
    <dbReference type="NCBI Taxonomy" id="155417"/>
    <lineage>
        <taxon>Eukaryota</taxon>
        <taxon>Fungi</taxon>
        <taxon>Dikarya</taxon>
        <taxon>Ascomycota</taxon>
        <taxon>Pezizomycotina</taxon>
        <taxon>Sordariomycetes</taxon>
        <taxon>Xylariomycetidae</taxon>
        <taxon>Xylariales</taxon>
        <taxon>Xylariales incertae sedis</taxon>
        <taxon>Monosporascus</taxon>
    </lineage>
</organism>
<dbReference type="STRING" id="155417.A0A4Q4TIS3"/>
<dbReference type="Proteomes" id="UP000293360">
    <property type="component" value="Unassembled WGS sequence"/>
</dbReference>
<comment type="similarity">
    <text evidence="6">Belongs to the WD repeat WDR12/YTM1 family.</text>
</comment>
<reference evidence="10 11" key="1">
    <citation type="submission" date="2018-06" db="EMBL/GenBank/DDBJ databases">
        <title>Complete Genomes of Monosporascus.</title>
        <authorList>
            <person name="Robinson A.J."/>
            <person name="Natvig D.O."/>
        </authorList>
    </citation>
    <scope>NUCLEOTIDE SEQUENCE [LARGE SCALE GENOMIC DNA]</scope>
    <source>
        <strain evidence="10 11">CBS 110550</strain>
    </source>
</reference>
<dbReference type="SUPFAM" id="SSF50978">
    <property type="entry name" value="WD40 repeat-like"/>
    <property type="match status" value="1"/>
</dbReference>
<evidence type="ECO:0000313" key="10">
    <source>
        <dbReference type="EMBL" id="RYP05537.1"/>
    </source>
</evidence>
<comment type="caution">
    <text evidence="10">The sequence shown here is derived from an EMBL/GenBank/DDBJ whole genome shotgun (WGS) entry which is preliminary data.</text>
</comment>
<dbReference type="OrthoDB" id="10251381at2759"/>
<evidence type="ECO:0000256" key="5">
    <source>
        <dbReference type="ARBA" id="ARBA00023242"/>
    </source>
</evidence>
<proteinExistence type="inferred from homology"/>
<dbReference type="GO" id="GO:0070545">
    <property type="term" value="C:PeBoW complex"/>
    <property type="evidence" value="ECO:0007669"/>
    <property type="project" value="TreeGrafter"/>
</dbReference>
<keyword evidence="5 6" id="KW-0539">Nucleus</keyword>
<feature type="domain" description="NLE" evidence="9">
    <location>
        <begin position="15"/>
        <end position="81"/>
    </location>
</feature>
<comment type="subunit">
    <text evidence="6">Component of the NOP7 complex, composed of ERB1, NOP7 and YTM1. Within the NOP7 complex ERB1 appears to interact directly with NOP7 and YTM1. The NOP7 complex also associates with the 66S pre-ribosome.</text>
</comment>
<name>A0A4Q4TIS3_9PEZI</name>
<dbReference type="PROSITE" id="PS00678">
    <property type="entry name" value="WD_REPEATS_1"/>
    <property type="match status" value="1"/>
</dbReference>
<dbReference type="GO" id="GO:0043021">
    <property type="term" value="F:ribonucleoprotein complex binding"/>
    <property type="evidence" value="ECO:0007669"/>
    <property type="project" value="UniProtKB-UniRule"/>
</dbReference>
<evidence type="ECO:0000256" key="6">
    <source>
        <dbReference type="HAMAP-Rule" id="MF_03029"/>
    </source>
</evidence>
<dbReference type="InterPro" id="IPR020472">
    <property type="entry name" value="WD40_PAC1"/>
</dbReference>
<feature type="repeat" description="WD" evidence="7">
    <location>
        <begin position="169"/>
        <end position="209"/>
    </location>
</feature>
<feature type="region of interest" description="Disordered" evidence="8">
    <location>
        <begin position="257"/>
        <end position="283"/>
    </location>
</feature>
<dbReference type="InterPro" id="IPR012972">
    <property type="entry name" value="NLE"/>
</dbReference>
<dbReference type="Pfam" id="PF00400">
    <property type="entry name" value="WD40"/>
    <property type="match status" value="4"/>
</dbReference>
<feature type="repeat" description="WD" evidence="7">
    <location>
        <begin position="376"/>
        <end position="412"/>
    </location>
</feature>
<feature type="repeat" description="WD" evidence="7">
    <location>
        <begin position="218"/>
        <end position="259"/>
    </location>
</feature>
<dbReference type="InterPro" id="IPR015943">
    <property type="entry name" value="WD40/YVTN_repeat-like_dom_sf"/>
</dbReference>
<keyword evidence="4" id="KW-0677">Repeat</keyword>
<accession>A0A4Q4TIS3</accession>
<evidence type="ECO:0000259" key="9">
    <source>
        <dbReference type="Pfam" id="PF08154"/>
    </source>
</evidence>
<comment type="subcellular location">
    <subcellularLocation>
        <location evidence="6">Nucleus</location>
        <location evidence="6">Nucleolus</location>
    </subcellularLocation>
    <subcellularLocation>
        <location evidence="6">Nucleus</location>
        <location evidence="6">Nucleoplasm</location>
    </subcellularLocation>
</comment>
<dbReference type="AlphaFoldDB" id="A0A4Q4TIS3"/>
<dbReference type="PROSITE" id="PS50082">
    <property type="entry name" value="WD_REPEATS_2"/>
    <property type="match status" value="3"/>
</dbReference>
<evidence type="ECO:0000256" key="2">
    <source>
        <dbReference type="ARBA" id="ARBA00022552"/>
    </source>
</evidence>
<dbReference type="GO" id="GO:0005654">
    <property type="term" value="C:nucleoplasm"/>
    <property type="evidence" value="ECO:0007669"/>
    <property type="project" value="UniProtKB-SubCell"/>
</dbReference>
<dbReference type="EMBL" id="QJNU01000167">
    <property type="protein sequence ID" value="RYP05537.1"/>
    <property type="molecule type" value="Genomic_DNA"/>
</dbReference>
<dbReference type="InterPro" id="IPR028599">
    <property type="entry name" value="WDR12/Ytm1"/>
</dbReference>
<dbReference type="PROSITE" id="PS50294">
    <property type="entry name" value="WD_REPEATS_REGION"/>
    <property type="match status" value="1"/>
</dbReference>
<keyword evidence="1 6" id="KW-0690">Ribosome biogenesis</keyword>
<dbReference type="HAMAP" id="MF_03029">
    <property type="entry name" value="WDR12"/>
    <property type="match status" value="1"/>
</dbReference>
<sequence>MDSMGQPGPSEPQQIRINLTTSTPDLELPEGQTQLLVPGDLKRYGLSKILNSESMLNTSTPIPFDFLIDGAFLRTSLDEYLKTNGLSYETTLTLQYVRSLLPPSYQASFEHDDWISDVDVLSESSRAGIWSGEKFATGQDRLLSASYDGLLRIWNSSGSVIATSPSSSQGGHSASIKSAKFMSATQIASAGLDRTVRIWKYTEADDHFSGILKPTLELYGHRACIECLDVHTPTGRIVTAGSDGNIGLWTTSKSSAPAAPTSLLPGANANANKKRKISSSAPQRGPLSLMSIHASPASAAIFHPHDATVAYSASQDHTIRTIDLTTSLVVSTLTTAHPLLSLCGLPSGLLAAGTSARHITLVDPRASAAAISVMTLRGHRNMVGCLAASPEHDYALVSGSHDGTCRVWDLRSVRAGTKAEGGGSVGDSVYVIEREGDKANNNKKSDVPGRGAKVFGVAWDKHWGIISAGEDKQVQVNRGKDLLAAQQ</sequence>
<evidence type="ECO:0000256" key="3">
    <source>
        <dbReference type="ARBA" id="ARBA00022574"/>
    </source>
</evidence>
<keyword evidence="3 7" id="KW-0853">WD repeat</keyword>
<comment type="function">
    <text evidence="6">Component of the NOP7 complex, which is required for maturation of the 25S and 5.8S ribosomal RNAs and formation of the 60S ribosome.</text>
</comment>
<dbReference type="Pfam" id="PF08154">
    <property type="entry name" value="NLE"/>
    <property type="match status" value="1"/>
</dbReference>
<gene>
    <name evidence="6" type="primary">YTM1</name>
    <name evidence="10" type="ORF">DL764_003714</name>
</gene>
<dbReference type="InterPro" id="IPR036322">
    <property type="entry name" value="WD40_repeat_dom_sf"/>
</dbReference>
<evidence type="ECO:0000313" key="11">
    <source>
        <dbReference type="Proteomes" id="UP000293360"/>
    </source>
</evidence>
<evidence type="ECO:0000256" key="7">
    <source>
        <dbReference type="PROSITE-ProRule" id="PRU00221"/>
    </source>
</evidence>
<dbReference type="FunFam" id="2.130.10.10:FF:000593">
    <property type="entry name" value="Ribosome biogenesis protein ytm1"/>
    <property type="match status" value="1"/>
</dbReference>
<evidence type="ECO:0000256" key="4">
    <source>
        <dbReference type="ARBA" id="ARBA00022737"/>
    </source>
</evidence>
<dbReference type="GO" id="GO:0030687">
    <property type="term" value="C:preribosome, large subunit precursor"/>
    <property type="evidence" value="ECO:0007669"/>
    <property type="project" value="UniProtKB-UniRule"/>
</dbReference>
<keyword evidence="11" id="KW-1185">Reference proteome</keyword>
<dbReference type="SMART" id="SM00320">
    <property type="entry name" value="WD40"/>
    <property type="match status" value="7"/>
</dbReference>
<dbReference type="GO" id="GO:0000466">
    <property type="term" value="P:maturation of 5.8S rRNA from tricistronic rRNA transcript (SSU-rRNA, 5.8S rRNA, LSU-rRNA)"/>
    <property type="evidence" value="ECO:0007669"/>
    <property type="project" value="UniProtKB-UniRule"/>
</dbReference>
<keyword evidence="2 6" id="KW-0698">rRNA processing</keyword>
<dbReference type="PRINTS" id="PR00320">
    <property type="entry name" value="GPROTEINBRPT"/>
</dbReference>
<dbReference type="GO" id="GO:0000463">
    <property type="term" value="P:maturation of LSU-rRNA from tricistronic rRNA transcript (SSU-rRNA, 5.8S rRNA, LSU-rRNA)"/>
    <property type="evidence" value="ECO:0007669"/>
    <property type="project" value="UniProtKB-UniRule"/>
</dbReference>
<evidence type="ECO:0000256" key="1">
    <source>
        <dbReference type="ARBA" id="ARBA00022517"/>
    </source>
</evidence>
<protein>
    <recommendedName>
        <fullName evidence="6">Ribosome biogenesis protein YTM1</fullName>
    </recommendedName>
</protein>
<dbReference type="Gene3D" id="2.130.10.10">
    <property type="entry name" value="YVTN repeat-like/Quinoprotein amine dehydrogenase"/>
    <property type="match status" value="1"/>
</dbReference>
<dbReference type="InterPro" id="IPR001680">
    <property type="entry name" value="WD40_rpt"/>
</dbReference>